<organism evidence="1 2">
    <name type="scientific">Acetobacter orientalis</name>
    <dbReference type="NCBI Taxonomy" id="146474"/>
    <lineage>
        <taxon>Bacteria</taxon>
        <taxon>Pseudomonadati</taxon>
        <taxon>Pseudomonadota</taxon>
        <taxon>Alphaproteobacteria</taxon>
        <taxon>Acetobacterales</taxon>
        <taxon>Acetobacteraceae</taxon>
        <taxon>Acetobacter</taxon>
    </lineage>
</organism>
<gene>
    <name evidence="1" type="ORF">HK15_13100</name>
</gene>
<sequence length="63" mass="7226">MSAIKPPHGFRLAYARDLKSSEWAKFGTQARAPEFLKQCAYADPNNIRVIERDGRECIFVRAK</sequence>
<dbReference type="RefSeq" id="WP_094755843.1">
    <property type="nucleotide sequence ID" value="NZ_JOOY01000081.1"/>
</dbReference>
<comment type="caution">
    <text evidence="1">The sequence shown here is derived from an EMBL/GenBank/DDBJ whole genome shotgun (WGS) entry which is preliminary data.</text>
</comment>
<proteinExistence type="predicted"/>
<dbReference type="AlphaFoldDB" id="A0A252B350"/>
<evidence type="ECO:0000313" key="1">
    <source>
        <dbReference type="EMBL" id="OUI98782.1"/>
    </source>
</evidence>
<reference evidence="1 2" key="1">
    <citation type="submission" date="2014-06" db="EMBL/GenBank/DDBJ databases">
        <authorList>
            <person name="Ju J."/>
            <person name="Zhang J."/>
        </authorList>
    </citation>
    <scope>NUCLEOTIDE SEQUENCE [LARGE SCALE GENOMIC DNA]</scope>
    <source>
        <strain evidence="1">DmW_048</strain>
    </source>
</reference>
<name>A0A252B350_9PROT</name>
<dbReference type="Proteomes" id="UP000194999">
    <property type="component" value="Unassembled WGS sequence"/>
</dbReference>
<evidence type="ECO:0000313" key="2">
    <source>
        <dbReference type="Proteomes" id="UP000194999"/>
    </source>
</evidence>
<protein>
    <submittedName>
        <fullName evidence="1">Uncharacterized protein</fullName>
    </submittedName>
</protein>
<dbReference type="EMBL" id="JOOY01000081">
    <property type="protein sequence ID" value="OUI98782.1"/>
    <property type="molecule type" value="Genomic_DNA"/>
</dbReference>
<accession>A0A252B350</accession>